<protein>
    <submittedName>
        <fullName evidence="2">RecT-like DNA pairing protein</fullName>
    </submittedName>
</protein>
<sequence length="357" mass="39084">MGRDLKARATGNVQQQQDAPVPLSKQIAQMQEQFQRAMPKGTEAVQLVRDAQTALRAVKDLEKCEPATVLGGLMTCAQLGLRVGVLGQAWLLPYWDSKARGHKAQLIIGYQGLLELIYRSDQVETVAARVVYENDEWLLEYGLGEDTLIHRPPAGWADRGNPVGFYAIARMKSGGYQMTDPVSVTDMEKHRDRHAPRNRNQQIVGPWRDHFEAMALKTMIIRLAKTLPKSPEVVRAIENDGAVRADRTPAAIDHPAQPNVVEGEFTVDDPDSSTPDAQPVDNETGDDTPPPAEGAEQTLTRQELVAHQLAEMGVNDADNVAGWLQQALGDPDAPKVPADLNDAEASQVLEAIATSKK</sequence>
<dbReference type="KEGG" id="vg:63026902"/>
<dbReference type="NCBIfam" id="TIGR00616">
    <property type="entry name" value="rect"/>
    <property type="match status" value="1"/>
</dbReference>
<dbReference type="GO" id="GO:0006259">
    <property type="term" value="P:DNA metabolic process"/>
    <property type="evidence" value="ECO:0007669"/>
    <property type="project" value="InterPro"/>
</dbReference>
<dbReference type="InterPro" id="IPR018330">
    <property type="entry name" value="RecT_fam"/>
</dbReference>
<dbReference type="EMBL" id="MN586047">
    <property type="protein sequence ID" value="QGJ95833.1"/>
    <property type="molecule type" value="Genomic_DNA"/>
</dbReference>
<name>A0A649VW71_9CAUD</name>
<proteinExistence type="predicted"/>
<evidence type="ECO:0000313" key="3">
    <source>
        <dbReference type="Proteomes" id="UP000425480"/>
    </source>
</evidence>
<dbReference type="GO" id="GO:0003677">
    <property type="term" value="F:DNA binding"/>
    <property type="evidence" value="ECO:0007669"/>
    <property type="project" value="InterPro"/>
</dbReference>
<accession>A0A649VW71</accession>
<dbReference type="RefSeq" id="YP_010002353.1">
    <property type="nucleotide sequence ID" value="NC_053243.1"/>
</dbReference>
<feature type="region of interest" description="Disordered" evidence="1">
    <location>
        <begin position="248"/>
        <end position="296"/>
    </location>
</feature>
<dbReference type="GeneID" id="63026902"/>
<evidence type="ECO:0000313" key="2">
    <source>
        <dbReference type="EMBL" id="QGJ95833.1"/>
    </source>
</evidence>
<feature type="region of interest" description="Disordered" evidence="1">
    <location>
        <begin position="1"/>
        <end position="22"/>
    </location>
</feature>
<organism evidence="2 3">
    <name type="scientific">Gordonia phage EMoore</name>
    <dbReference type="NCBI Taxonomy" id="2656534"/>
    <lineage>
        <taxon>Viruses</taxon>
        <taxon>Duplodnaviria</taxon>
        <taxon>Heunggongvirae</taxon>
        <taxon>Uroviricota</taxon>
        <taxon>Caudoviricetes</taxon>
        <taxon>Stackebrandtviridae</taxon>
        <taxon>Schenleyvirinae</taxon>
        <taxon>Leonardvirus</taxon>
        <taxon>Leonardvirus emoore</taxon>
    </lineage>
</organism>
<dbReference type="Proteomes" id="UP000425480">
    <property type="component" value="Segment"/>
</dbReference>
<evidence type="ECO:0000256" key="1">
    <source>
        <dbReference type="SAM" id="MobiDB-lite"/>
    </source>
</evidence>
<dbReference type="InterPro" id="IPR004590">
    <property type="entry name" value="ssDNA_annealing_RecT"/>
</dbReference>
<dbReference type="Pfam" id="PF03837">
    <property type="entry name" value="RecT"/>
    <property type="match status" value="1"/>
</dbReference>
<gene>
    <name evidence="2" type="primary">47</name>
    <name evidence="2" type="ORF">SEA_EMOORE_47</name>
</gene>
<reference evidence="2 3" key="1">
    <citation type="submission" date="2019-10" db="EMBL/GenBank/DDBJ databases">
        <authorList>
            <person name="Case Z.W."/>
            <person name="Garlena R.A."/>
            <person name="Russell D.A."/>
            <person name="Pope W.H."/>
            <person name="Jacobs-Sera D."/>
            <person name="Hatfull G.F."/>
        </authorList>
    </citation>
    <scope>NUCLEOTIDE SEQUENCE [LARGE SCALE GENOMIC DNA]</scope>
</reference>
<keyword evidence="3" id="KW-1185">Reference proteome</keyword>